<accession>A0A4Y2X7L5</accession>
<organism evidence="1 2">
    <name type="scientific">Araneus ventricosus</name>
    <name type="common">Orbweaver spider</name>
    <name type="synonym">Epeira ventricosa</name>
    <dbReference type="NCBI Taxonomy" id="182803"/>
    <lineage>
        <taxon>Eukaryota</taxon>
        <taxon>Metazoa</taxon>
        <taxon>Ecdysozoa</taxon>
        <taxon>Arthropoda</taxon>
        <taxon>Chelicerata</taxon>
        <taxon>Arachnida</taxon>
        <taxon>Araneae</taxon>
        <taxon>Araneomorphae</taxon>
        <taxon>Entelegynae</taxon>
        <taxon>Araneoidea</taxon>
        <taxon>Araneidae</taxon>
        <taxon>Araneus</taxon>
    </lineage>
</organism>
<protein>
    <submittedName>
        <fullName evidence="1">Uncharacterized protein</fullName>
    </submittedName>
</protein>
<evidence type="ECO:0000313" key="2">
    <source>
        <dbReference type="Proteomes" id="UP000499080"/>
    </source>
</evidence>
<sequence>MEERWYRILEPQVNDVPDFSDLKKGGKKPILRQMEWSTDGLPDLRQPWTHIRILFRNEFGNTPRNCTCAERSHFHQNRGKVKNGRVMFTFY</sequence>
<proteinExistence type="predicted"/>
<dbReference type="Proteomes" id="UP000499080">
    <property type="component" value="Unassembled WGS sequence"/>
</dbReference>
<name>A0A4Y2X7L5_ARAVE</name>
<comment type="caution">
    <text evidence="1">The sequence shown here is derived from an EMBL/GenBank/DDBJ whole genome shotgun (WGS) entry which is preliminary data.</text>
</comment>
<dbReference type="AlphaFoldDB" id="A0A4Y2X7L5"/>
<evidence type="ECO:0000313" key="1">
    <source>
        <dbReference type="EMBL" id="GBO45209.1"/>
    </source>
</evidence>
<gene>
    <name evidence="1" type="ORF">AVEN_234142_1</name>
</gene>
<dbReference type="EMBL" id="BGPR01072253">
    <property type="protein sequence ID" value="GBO45209.1"/>
    <property type="molecule type" value="Genomic_DNA"/>
</dbReference>
<keyword evidence="2" id="KW-1185">Reference proteome</keyword>
<reference evidence="1 2" key="1">
    <citation type="journal article" date="2019" name="Sci. Rep.">
        <title>Orb-weaving spider Araneus ventricosus genome elucidates the spidroin gene catalogue.</title>
        <authorList>
            <person name="Kono N."/>
            <person name="Nakamura H."/>
            <person name="Ohtoshi R."/>
            <person name="Moran D.A.P."/>
            <person name="Shinohara A."/>
            <person name="Yoshida Y."/>
            <person name="Fujiwara M."/>
            <person name="Mori M."/>
            <person name="Tomita M."/>
            <person name="Arakawa K."/>
        </authorList>
    </citation>
    <scope>NUCLEOTIDE SEQUENCE [LARGE SCALE GENOMIC DNA]</scope>
</reference>